<dbReference type="OrthoDB" id="2498029at2759"/>
<feature type="compositionally biased region" description="Polar residues" evidence="1">
    <location>
        <begin position="39"/>
        <end position="48"/>
    </location>
</feature>
<accession>A0A0D9QQL4</accession>
<dbReference type="InterPro" id="IPR006494">
    <property type="entry name" value="PST_A"/>
</dbReference>
<dbReference type="InterPro" id="IPR029058">
    <property type="entry name" value="AB_hydrolase_fold"/>
</dbReference>
<evidence type="ECO:0000259" key="2">
    <source>
        <dbReference type="Pfam" id="PF12146"/>
    </source>
</evidence>
<feature type="region of interest" description="Disordered" evidence="1">
    <location>
        <begin position="1"/>
        <end position="131"/>
    </location>
</feature>
<dbReference type="OMA" id="NMEHVLT"/>
<dbReference type="Proteomes" id="UP000054561">
    <property type="component" value="Unassembled WGS sequence"/>
</dbReference>
<dbReference type="Gene3D" id="3.40.50.1820">
    <property type="entry name" value="alpha/beta hydrolase"/>
    <property type="match status" value="1"/>
</dbReference>
<dbReference type="RefSeq" id="XP_012334081.1">
    <property type="nucleotide sequence ID" value="XM_012478658.1"/>
</dbReference>
<dbReference type="NCBIfam" id="TIGR01607">
    <property type="entry name" value="PST-A"/>
    <property type="match status" value="1"/>
</dbReference>
<organism evidence="3 4">
    <name type="scientific">Plasmodium fragile</name>
    <dbReference type="NCBI Taxonomy" id="5857"/>
    <lineage>
        <taxon>Eukaryota</taxon>
        <taxon>Sar</taxon>
        <taxon>Alveolata</taxon>
        <taxon>Apicomplexa</taxon>
        <taxon>Aconoidasida</taxon>
        <taxon>Haemosporida</taxon>
        <taxon>Plasmodiidae</taxon>
        <taxon>Plasmodium</taxon>
        <taxon>Plasmodium (Plasmodium)</taxon>
    </lineage>
</organism>
<feature type="compositionally biased region" description="Basic and acidic residues" evidence="1">
    <location>
        <begin position="109"/>
        <end position="125"/>
    </location>
</feature>
<evidence type="ECO:0000313" key="4">
    <source>
        <dbReference type="Proteomes" id="UP000054561"/>
    </source>
</evidence>
<feature type="domain" description="Serine aminopeptidase S33" evidence="2">
    <location>
        <begin position="320"/>
        <end position="502"/>
    </location>
</feature>
<evidence type="ECO:0000256" key="1">
    <source>
        <dbReference type="SAM" id="MobiDB-lite"/>
    </source>
</evidence>
<dbReference type="VEuPathDB" id="PlasmoDB:AK88_01020"/>
<evidence type="ECO:0000313" key="3">
    <source>
        <dbReference type="EMBL" id="KJP89354.1"/>
    </source>
</evidence>
<dbReference type="GeneID" id="24266334"/>
<protein>
    <recommendedName>
        <fullName evidence="2">Serine aminopeptidase S33 domain-containing protein</fullName>
    </recommendedName>
</protein>
<dbReference type="PANTHER" id="PTHR11614">
    <property type="entry name" value="PHOSPHOLIPASE-RELATED"/>
    <property type="match status" value="1"/>
</dbReference>
<feature type="region of interest" description="Disordered" evidence="1">
    <location>
        <begin position="282"/>
        <end position="319"/>
    </location>
</feature>
<feature type="compositionally biased region" description="Polar residues" evidence="1">
    <location>
        <begin position="56"/>
        <end position="66"/>
    </location>
</feature>
<keyword evidence="4" id="KW-1185">Reference proteome</keyword>
<proteinExistence type="predicted"/>
<dbReference type="EMBL" id="KQ001652">
    <property type="protein sequence ID" value="KJP89354.1"/>
    <property type="molecule type" value="Genomic_DNA"/>
</dbReference>
<dbReference type="InterPro" id="IPR022742">
    <property type="entry name" value="Hydrolase_4"/>
</dbReference>
<dbReference type="InterPro" id="IPR051044">
    <property type="entry name" value="MAG_DAG_Lipase"/>
</dbReference>
<name>A0A0D9QQL4_PLAFR</name>
<dbReference type="Pfam" id="PF12146">
    <property type="entry name" value="Hydrolase_4"/>
    <property type="match status" value="2"/>
</dbReference>
<sequence>MDASNKGASRVPQNRAGNKPVATRGGNRAVPQRGVKQPVAQTPASNVPSRAPTGVTRVTQNETTRVNVKESEKKISTGPERKIMDEREKARGPIAQKEPLRQAGGTNRLGDKGIKEESPNRDTKKVGGNNGIENDMCKKGTFLSRDGLELKTYAWVVKNPVGIIILVHALNSHVRFEYLKHNVIIESKEKVTLVDKNNYYIYKDSWIERLNKSGYSVYSLDLRGHGQSACVQNVKTYVNRFKDLVYDVMDYANSVYDSLCEEQKTKTNNAACGDGVNNATDMGSSGALTSDNENTRPGSQPSTDNAPSTQNNNSSDVNASTKTNQIPPFYFMGLSMGGNIVLRILELREKKKKVQLIKRLNIKGVISLAGMISLDDLKKKPEYKYFYIPVAKLAATLMPTRRLSPALKFEMFPYINDLYEFDPHCYCKSITNRLGNELLKAVDALHNDMKYMPEDVQMLFVHSTKDSACSYTGVSKFFNALKTTKKELFTIEDMDHILPLEPGNDKILKKVIDWLSKMHYV</sequence>
<reference evidence="3 4" key="1">
    <citation type="submission" date="2014-03" db="EMBL/GenBank/DDBJ databases">
        <title>The Genome Sequence of Plasmodium fragile nilgiri.</title>
        <authorList>
            <consortium name="The Broad Institute Genomics Platform"/>
            <consortium name="The Broad Institute Genome Sequencing Center for Infectious Disease"/>
            <person name="Neafsey D."/>
            <person name="Duraisingh M."/>
            <person name="Young S.K."/>
            <person name="Zeng Q."/>
            <person name="Gargeya S."/>
            <person name="Abouelleil A."/>
            <person name="Alvarado L."/>
            <person name="Chapman S.B."/>
            <person name="Gainer-Dewar J."/>
            <person name="Goldberg J."/>
            <person name="Griggs A."/>
            <person name="Gujja S."/>
            <person name="Hansen M."/>
            <person name="Howarth C."/>
            <person name="Imamovic A."/>
            <person name="Larimer J."/>
            <person name="Pearson M."/>
            <person name="Poon T.W."/>
            <person name="Priest M."/>
            <person name="Roberts A."/>
            <person name="Saif S."/>
            <person name="Shea T."/>
            <person name="Sykes S."/>
            <person name="Wortman J."/>
            <person name="Nusbaum C."/>
            <person name="Birren B."/>
        </authorList>
    </citation>
    <scope>NUCLEOTIDE SEQUENCE [LARGE SCALE GENOMIC DNA]</scope>
    <source>
        <strain evidence="4">nilgiri</strain>
    </source>
</reference>
<feature type="domain" description="Serine aminopeptidase S33" evidence="2">
    <location>
        <begin position="206"/>
        <end position="255"/>
    </location>
</feature>
<gene>
    <name evidence="3" type="ORF">AK88_01020</name>
</gene>
<dbReference type="SUPFAM" id="SSF53474">
    <property type="entry name" value="alpha/beta-Hydrolases"/>
    <property type="match status" value="1"/>
</dbReference>
<dbReference type="AlphaFoldDB" id="A0A0D9QQL4"/>
<feature type="compositionally biased region" description="Basic and acidic residues" evidence="1">
    <location>
        <begin position="67"/>
        <end position="91"/>
    </location>
</feature>